<dbReference type="RefSeq" id="WP_161861598.1">
    <property type="nucleotide sequence ID" value="NZ_CP046620.1"/>
</dbReference>
<dbReference type="PANTHER" id="PTHR21716:SF16">
    <property type="entry name" value="BLL1467 PROTEIN"/>
    <property type="match status" value="1"/>
</dbReference>
<feature type="transmembrane region" description="Helical" evidence="6">
    <location>
        <begin position="249"/>
        <end position="279"/>
    </location>
</feature>
<evidence type="ECO:0000256" key="1">
    <source>
        <dbReference type="ARBA" id="ARBA00004141"/>
    </source>
</evidence>
<dbReference type="EMBL" id="CP046620">
    <property type="protein sequence ID" value="QHQ35033.1"/>
    <property type="molecule type" value="Genomic_DNA"/>
</dbReference>
<keyword evidence="5 6" id="KW-0472">Membrane</keyword>
<evidence type="ECO:0000256" key="6">
    <source>
        <dbReference type="SAM" id="Phobius"/>
    </source>
</evidence>
<feature type="transmembrane region" description="Helical" evidence="6">
    <location>
        <begin position="299"/>
        <end position="331"/>
    </location>
</feature>
<dbReference type="KEGG" id="amaq:GO499_07405"/>
<proteinExistence type="inferred from homology"/>
<feature type="transmembrane region" description="Helical" evidence="6">
    <location>
        <begin position="30"/>
        <end position="47"/>
    </location>
</feature>
<keyword evidence="8" id="KW-1185">Reference proteome</keyword>
<feature type="transmembrane region" description="Helical" evidence="6">
    <location>
        <begin position="146"/>
        <end position="167"/>
    </location>
</feature>
<evidence type="ECO:0000256" key="4">
    <source>
        <dbReference type="ARBA" id="ARBA00022989"/>
    </source>
</evidence>
<evidence type="ECO:0000256" key="2">
    <source>
        <dbReference type="ARBA" id="ARBA00009773"/>
    </source>
</evidence>
<feature type="transmembrane region" description="Helical" evidence="6">
    <location>
        <begin position="202"/>
        <end position="220"/>
    </location>
</feature>
<accession>A0A6P1T077</accession>
<keyword evidence="3 6" id="KW-0812">Transmembrane</keyword>
<protein>
    <submittedName>
        <fullName evidence="7">AI-2E family transporter</fullName>
    </submittedName>
</protein>
<gene>
    <name evidence="7" type="ORF">GO499_07405</name>
</gene>
<sequence>MKITDDVYRYSMAILATFAIFAGLSLAQNVFAPTLLAIVIGVVFSPLANLAERMKLPRVAVAIFILVVGASFLAFTVLLLEPPVSRLIDRGPIIWAQIQREITEFRAVLTGLQEMTEEISDAVSGDEGGAVVDAEQKTSMMSALSFAPTLMAQIVIFIGALFFFVLTRREIYDALTRLGSTPEMRQSIAHRLVAAEHYVSRYFAAITLINAILGLATYLVMKATGMPSPILWAVLAALLNFMPYLGPSLVIAALGVTGVVVFDGFYSFVPALCFFALNILEGQFVTPSFVGQQLKVNALLVFVSLVFWLWLWGPVGGFVAIPVLLALIAIFQKKEPDDVPMDTPVQEALEEMEEDMSAEETQQAVG</sequence>
<dbReference type="PANTHER" id="PTHR21716">
    <property type="entry name" value="TRANSMEMBRANE PROTEIN"/>
    <property type="match status" value="1"/>
</dbReference>
<dbReference type="GO" id="GO:0016020">
    <property type="term" value="C:membrane"/>
    <property type="evidence" value="ECO:0007669"/>
    <property type="project" value="UniProtKB-SubCell"/>
</dbReference>
<organism evidence="7 8">
    <name type="scientific">Algicella marina</name>
    <dbReference type="NCBI Taxonomy" id="2683284"/>
    <lineage>
        <taxon>Bacteria</taxon>
        <taxon>Pseudomonadati</taxon>
        <taxon>Pseudomonadota</taxon>
        <taxon>Alphaproteobacteria</taxon>
        <taxon>Rhodobacterales</taxon>
        <taxon>Paracoccaceae</taxon>
        <taxon>Algicella</taxon>
    </lineage>
</organism>
<reference evidence="7 8" key="1">
    <citation type="submission" date="2019-12" db="EMBL/GenBank/DDBJ databases">
        <title>Complete genome sequence of Algicella marina strain 9Alg 56(T) isolated from the red alga Tichocarpus crinitus.</title>
        <authorList>
            <person name="Kim S.-G."/>
            <person name="Nedashkovskaya O.I."/>
        </authorList>
    </citation>
    <scope>NUCLEOTIDE SEQUENCE [LARGE SCALE GENOMIC DNA]</scope>
    <source>
        <strain evidence="7 8">9Alg 56</strain>
    </source>
</reference>
<evidence type="ECO:0000313" key="7">
    <source>
        <dbReference type="EMBL" id="QHQ35033.1"/>
    </source>
</evidence>
<evidence type="ECO:0000256" key="5">
    <source>
        <dbReference type="ARBA" id="ARBA00023136"/>
    </source>
</evidence>
<evidence type="ECO:0000313" key="8">
    <source>
        <dbReference type="Proteomes" id="UP000464495"/>
    </source>
</evidence>
<comment type="similarity">
    <text evidence="2">Belongs to the autoinducer-2 exporter (AI-2E) (TC 2.A.86) family.</text>
</comment>
<dbReference type="Pfam" id="PF01594">
    <property type="entry name" value="AI-2E_transport"/>
    <property type="match status" value="1"/>
</dbReference>
<name>A0A6P1T077_9RHOB</name>
<dbReference type="GO" id="GO:0055085">
    <property type="term" value="P:transmembrane transport"/>
    <property type="evidence" value="ECO:0007669"/>
    <property type="project" value="TreeGrafter"/>
</dbReference>
<dbReference type="Proteomes" id="UP000464495">
    <property type="component" value="Chromosome"/>
</dbReference>
<feature type="transmembrane region" description="Helical" evidence="6">
    <location>
        <begin position="7"/>
        <end position="24"/>
    </location>
</feature>
<comment type="subcellular location">
    <subcellularLocation>
        <location evidence="1">Membrane</location>
        <topology evidence="1">Multi-pass membrane protein</topology>
    </subcellularLocation>
</comment>
<keyword evidence="4 6" id="KW-1133">Transmembrane helix</keyword>
<dbReference type="InterPro" id="IPR002549">
    <property type="entry name" value="AI-2E-like"/>
</dbReference>
<feature type="transmembrane region" description="Helical" evidence="6">
    <location>
        <begin position="226"/>
        <end position="242"/>
    </location>
</feature>
<evidence type="ECO:0000256" key="3">
    <source>
        <dbReference type="ARBA" id="ARBA00022692"/>
    </source>
</evidence>
<dbReference type="AlphaFoldDB" id="A0A6P1T077"/>
<feature type="transmembrane region" description="Helical" evidence="6">
    <location>
        <begin position="59"/>
        <end position="80"/>
    </location>
</feature>